<dbReference type="Gene3D" id="1.10.238.10">
    <property type="entry name" value="EF-hand"/>
    <property type="match status" value="1"/>
</dbReference>
<dbReference type="PROSITE" id="PS50009">
    <property type="entry name" value="RASGEF_CAT"/>
    <property type="match status" value="1"/>
</dbReference>
<dbReference type="GO" id="GO:0007265">
    <property type="term" value="P:Ras protein signal transduction"/>
    <property type="evidence" value="ECO:0007669"/>
    <property type="project" value="TreeGrafter"/>
</dbReference>
<dbReference type="SMART" id="SM00147">
    <property type="entry name" value="RasGEF"/>
    <property type="match status" value="1"/>
</dbReference>
<dbReference type="InterPro" id="IPR036964">
    <property type="entry name" value="RASGEF_cat_dom_sf"/>
</dbReference>
<accession>A0A3Q0HGF1</accession>
<dbReference type="Gene3D" id="1.10.840.10">
    <property type="entry name" value="Ras guanine-nucleotide exchange factors catalytic domain"/>
    <property type="match status" value="1"/>
</dbReference>
<comment type="similarity">
    <text evidence="1">Belongs to the RASGRP family.</text>
</comment>
<dbReference type="Pfam" id="PF00617">
    <property type="entry name" value="RasGEF"/>
    <property type="match status" value="1"/>
</dbReference>
<dbReference type="PROSITE" id="PS00479">
    <property type="entry name" value="ZF_DAG_PE_1"/>
    <property type="match status" value="1"/>
</dbReference>
<keyword evidence="2 7" id="KW-0344">Guanine-nucleotide releasing factor</keyword>
<dbReference type="InterPro" id="IPR008937">
    <property type="entry name" value="Ras-like_GEF"/>
</dbReference>
<dbReference type="CDD" id="cd00051">
    <property type="entry name" value="EFh"/>
    <property type="match status" value="1"/>
</dbReference>
<dbReference type="FunFam" id="1.10.840.10:FF:000003">
    <property type="entry name" value="Ras guanyl-releasing protein 3 isoform 1"/>
    <property type="match status" value="1"/>
</dbReference>
<feature type="compositionally biased region" description="Polar residues" evidence="8">
    <location>
        <begin position="371"/>
        <end position="380"/>
    </location>
</feature>
<dbReference type="CTD" id="10235"/>
<reference evidence="13" key="1">
    <citation type="submission" date="2025-08" db="UniProtKB">
        <authorList>
            <consortium name="RefSeq"/>
        </authorList>
    </citation>
    <scope>IDENTIFICATION</scope>
</reference>
<dbReference type="InParanoid" id="A0A3Q0HGF1"/>
<keyword evidence="6" id="KW-0106">Calcium</keyword>
<feature type="domain" description="Phorbol-ester/DAG-type" evidence="10">
    <location>
        <begin position="478"/>
        <end position="528"/>
    </location>
</feature>
<evidence type="ECO:0000256" key="2">
    <source>
        <dbReference type="ARBA" id="ARBA00022658"/>
    </source>
</evidence>
<evidence type="ECO:0000256" key="6">
    <source>
        <dbReference type="ARBA" id="ARBA00022837"/>
    </source>
</evidence>
<evidence type="ECO:0000256" key="8">
    <source>
        <dbReference type="SAM" id="MobiDB-lite"/>
    </source>
</evidence>
<dbReference type="AlphaFoldDB" id="A0A3Q0HGF1"/>
<dbReference type="InterPro" id="IPR002048">
    <property type="entry name" value="EF_hand_dom"/>
</dbReference>
<evidence type="ECO:0000259" key="11">
    <source>
        <dbReference type="PROSITE" id="PS50222"/>
    </source>
</evidence>
<dbReference type="RefSeq" id="XP_025070717.1">
    <property type="nucleotide sequence ID" value="XM_025214932.1"/>
</dbReference>
<dbReference type="CDD" id="cd00155">
    <property type="entry name" value="RasGEF"/>
    <property type="match status" value="1"/>
</dbReference>
<dbReference type="InterPro" id="IPR046349">
    <property type="entry name" value="C1-like_sf"/>
</dbReference>
<dbReference type="Pfam" id="PF00130">
    <property type="entry name" value="C1_1"/>
    <property type="match status" value="1"/>
</dbReference>
<dbReference type="PROSITE" id="PS00018">
    <property type="entry name" value="EF_HAND_1"/>
    <property type="match status" value="2"/>
</dbReference>
<sequence length="579" mass="65414">MSQTQEKEEDPTLDQLIHGCIQSRWSLFYSAADTSYPRGSRIAALHPHGPRPPQRQLQPPPAPRYWISAFPAEFDLNQDLAQQIKELKAALAQDGNRRHSNLIDIENVPRQQWRRQLTQRNPAAPKRKTSLLLDHLEPPELAAHLTLLEHRAFGRILDYHSFVTHGATVDNPVLERFIALFNGVSRWVQLLVLSQPSAPQRARVLARFVCVAQHLLELQNFNTLMAMVGGLSHSSISRLKETHAHVGSETTKLWESLTALVSSEGNYGQYRRHLSRSVGFRLPALGVHLKDLVAVHLALPDWRDAAHTRPHAPKMRQLFAILDQLALVPGLQPPCTADPDLLNLLAVSLDQYQTDDEIYQLSLQREPRSKSAVSPSSPTCTARPPELDEWALAAKPKPNPALVREHIEKMVESVFRNFDVDGDGRISQAEFSIIRSNFPHLCQFGDVDENQDGWITRDEMVSYFLKFSADVDGRMGFVHTFAESSFLRPVACRHCKSLILGIYKQGLKCRACGVSCHRQCRDRLHVECRKRAKSFNLDGPSPPPLRSFSFSLPRPNRHPPEIPEVEVQALEDGVFDVHL</sequence>
<dbReference type="Pfam" id="PF13202">
    <property type="entry name" value="EF-hand_5"/>
    <property type="match status" value="1"/>
</dbReference>
<feature type="compositionally biased region" description="Pro residues" evidence="8">
    <location>
        <begin position="50"/>
        <end position="59"/>
    </location>
</feature>
<dbReference type="STRING" id="38654.A0A3Q0HGF1"/>
<gene>
    <name evidence="13" type="primary">RASGRP2</name>
</gene>
<keyword evidence="3" id="KW-0479">Metal-binding</keyword>
<dbReference type="InterPro" id="IPR002219">
    <property type="entry name" value="PKC_DAG/PE"/>
</dbReference>
<keyword evidence="4" id="KW-0863">Zinc-finger</keyword>
<dbReference type="InterPro" id="IPR001895">
    <property type="entry name" value="RASGEF_cat_dom"/>
</dbReference>
<dbReference type="GeneID" id="102372838"/>
<feature type="domain" description="Ras-GEF" evidence="9">
    <location>
        <begin position="137"/>
        <end position="368"/>
    </location>
</feature>
<name>A0A3Q0HGF1_ALLSI</name>
<evidence type="ECO:0000256" key="5">
    <source>
        <dbReference type="ARBA" id="ARBA00022833"/>
    </source>
</evidence>
<dbReference type="SUPFAM" id="SSF57889">
    <property type="entry name" value="Cysteine-rich domain"/>
    <property type="match status" value="1"/>
</dbReference>
<protein>
    <submittedName>
        <fullName evidence="13">RAS guanyl-releasing protein 2</fullName>
    </submittedName>
</protein>
<dbReference type="GO" id="GO:0008270">
    <property type="term" value="F:zinc ion binding"/>
    <property type="evidence" value="ECO:0007669"/>
    <property type="project" value="UniProtKB-KW"/>
</dbReference>
<evidence type="ECO:0000256" key="3">
    <source>
        <dbReference type="ARBA" id="ARBA00022723"/>
    </source>
</evidence>
<dbReference type="Gene3D" id="3.30.60.20">
    <property type="match status" value="1"/>
</dbReference>
<evidence type="ECO:0000256" key="1">
    <source>
        <dbReference type="ARBA" id="ARBA00009566"/>
    </source>
</evidence>
<feature type="region of interest" description="Disordered" evidence="8">
    <location>
        <begin position="40"/>
        <end position="59"/>
    </location>
</feature>
<dbReference type="SUPFAM" id="SSF47473">
    <property type="entry name" value="EF-hand"/>
    <property type="match status" value="1"/>
</dbReference>
<dbReference type="SUPFAM" id="SSF48366">
    <property type="entry name" value="Ras GEF"/>
    <property type="match status" value="1"/>
</dbReference>
<proteinExistence type="inferred from homology"/>
<dbReference type="InterPro" id="IPR023578">
    <property type="entry name" value="Ras_GEF_dom_sf"/>
</dbReference>
<dbReference type="SMART" id="SM00109">
    <property type="entry name" value="C1"/>
    <property type="match status" value="1"/>
</dbReference>
<keyword evidence="5" id="KW-0862">Zinc</keyword>
<dbReference type="GO" id="GO:0005085">
    <property type="term" value="F:guanyl-nucleotide exchange factor activity"/>
    <property type="evidence" value="ECO:0007669"/>
    <property type="project" value="UniProtKB-KW"/>
</dbReference>
<evidence type="ECO:0000259" key="10">
    <source>
        <dbReference type="PROSITE" id="PS50081"/>
    </source>
</evidence>
<evidence type="ECO:0000256" key="4">
    <source>
        <dbReference type="ARBA" id="ARBA00022771"/>
    </source>
</evidence>
<dbReference type="PANTHER" id="PTHR23113:SF16">
    <property type="entry name" value="RAS GUANYL-RELEASING PROTEIN 2"/>
    <property type="match status" value="1"/>
</dbReference>
<dbReference type="GO" id="GO:0005886">
    <property type="term" value="C:plasma membrane"/>
    <property type="evidence" value="ECO:0007669"/>
    <property type="project" value="TreeGrafter"/>
</dbReference>
<evidence type="ECO:0000259" key="9">
    <source>
        <dbReference type="PROSITE" id="PS50009"/>
    </source>
</evidence>
<dbReference type="PANTHER" id="PTHR23113">
    <property type="entry name" value="GUANINE NUCLEOTIDE EXCHANGE FACTOR"/>
    <property type="match status" value="1"/>
</dbReference>
<evidence type="ECO:0000313" key="12">
    <source>
        <dbReference type="Proteomes" id="UP000189705"/>
    </source>
</evidence>
<feature type="region of interest" description="Disordered" evidence="8">
    <location>
        <begin position="364"/>
        <end position="384"/>
    </location>
</feature>
<dbReference type="GO" id="GO:0005509">
    <property type="term" value="F:calcium ion binding"/>
    <property type="evidence" value="ECO:0007669"/>
    <property type="project" value="InterPro"/>
</dbReference>
<dbReference type="PROSITE" id="PS50222">
    <property type="entry name" value="EF_HAND_2"/>
    <property type="match status" value="1"/>
</dbReference>
<dbReference type="Proteomes" id="UP000189705">
    <property type="component" value="Unplaced"/>
</dbReference>
<organism evidence="12 13">
    <name type="scientific">Alligator sinensis</name>
    <name type="common">Chinese alligator</name>
    <dbReference type="NCBI Taxonomy" id="38654"/>
    <lineage>
        <taxon>Eukaryota</taxon>
        <taxon>Metazoa</taxon>
        <taxon>Chordata</taxon>
        <taxon>Craniata</taxon>
        <taxon>Vertebrata</taxon>
        <taxon>Euteleostomi</taxon>
        <taxon>Archelosauria</taxon>
        <taxon>Archosauria</taxon>
        <taxon>Crocodylia</taxon>
        <taxon>Alligatoridae</taxon>
        <taxon>Alligatorinae</taxon>
        <taxon>Alligator</taxon>
    </lineage>
</organism>
<dbReference type="Gene3D" id="1.20.870.10">
    <property type="entry name" value="Son of sevenless (SoS) protein Chain: S domain 1"/>
    <property type="match status" value="1"/>
</dbReference>
<dbReference type="PROSITE" id="PS50081">
    <property type="entry name" value="ZF_DAG_PE_2"/>
    <property type="match status" value="1"/>
</dbReference>
<dbReference type="KEGG" id="asn:102372838"/>
<evidence type="ECO:0000256" key="7">
    <source>
        <dbReference type="PROSITE-ProRule" id="PRU00168"/>
    </source>
</evidence>
<keyword evidence="12" id="KW-1185">Reference proteome</keyword>
<dbReference type="InterPro" id="IPR011992">
    <property type="entry name" value="EF-hand-dom_pair"/>
</dbReference>
<dbReference type="InterPro" id="IPR018247">
    <property type="entry name" value="EF_Hand_1_Ca_BS"/>
</dbReference>
<feature type="domain" description="EF-hand" evidence="11">
    <location>
        <begin position="406"/>
        <end position="441"/>
    </location>
</feature>
<evidence type="ECO:0000313" key="13">
    <source>
        <dbReference type="RefSeq" id="XP_025070717.1"/>
    </source>
</evidence>